<evidence type="ECO:0000313" key="3">
    <source>
        <dbReference type="Proteomes" id="UP001341281"/>
    </source>
</evidence>
<keyword evidence="3" id="KW-1185">Reference proteome</keyword>
<proteinExistence type="predicted"/>
<reference evidence="2 3" key="1">
    <citation type="submission" date="2024-02" db="EMBL/GenBank/DDBJ databases">
        <title>High-quality chromosome-scale genome assembly of Pensacola bahiagrass (Paspalum notatum Flugge var. saurae).</title>
        <authorList>
            <person name="Vega J.M."/>
            <person name="Podio M."/>
            <person name="Orjuela J."/>
            <person name="Siena L.A."/>
            <person name="Pessino S.C."/>
            <person name="Combes M.C."/>
            <person name="Mariac C."/>
            <person name="Albertini E."/>
            <person name="Pupilli F."/>
            <person name="Ortiz J.P.A."/>
            <person name="Leblanc O."/>
        </authorList>
    </citation>
    <scope>NUCLEOTIDE SEQUENCE [LARGE SCALE GENOMIC DNA]</scope>
    <source>
        <strain evidence="2">R1</strain>
        <tissue evidence="2">Leaf</tissue>
    </source>
</reference>
<evidence type="ECO:0000313" key="2">
    <source>
        <dbReference type="EMBL" id="WVZ66330.1"/>
    </source>
</evidence>
<dbReference type="SUPFAM" id="SSF81383">
    <property type="entry name" value="F-box domain"/>
    <property type="match status" value="1"/>
</dbReference>
<evidence type="ECO:0000259" key="1">
    <source>
        <dbReference type="SMART" id="SM00256"/>
    </source>
</evidence>
<protein>
    <recommendedName>
        <fullName evidence="1">F-box domain-containing protein</fullName>
    </recommendedName>
</protein>
<name>A0AAQ3T4P4_PASNO</name>
<dbReference type="SMART" id="SM00256">
    <property type="entry name" value="FBOX"/>
    <property type="match status" value="1"/>
</dbReference>
<dbReference type="PANTHER" id="PTHR31264">
    <property type="entry name" value="OS07G0554500 PROTEIN-RELATED"/>
    <property type="match status" value="1"/>
</dbReference>
<dbReference type="PANTHER" id="PTHR31264:SF11">
    <property type="entry name" value="OS07G0555100 PROTEIN"/>
    <property type="match status" value="1"/>
</dbReference>
<sequence>MALPAPPKANRRAWPALLTLTDDLLEDIFLRVPTPTDLARACVACATFRRIITDRSFLRRFRAVHPPPLLGFVPCWRPGFLPAQPPYPSAPLGLAVADAADFSYSFVREGKWKNSPWIPCDVRQGRVLLKCCRNHGNLLTSPSDVELVVCDPIFRRFVELPPIPDDLVDNRRFDLGHLLAPTAGGEDEVETSFKVICTAANHTTLVAVVYSSVTGHWCTAASRSWTSLSTAVPLPCPGGSSIFDYSQGYFFWMSIWRSSSLMFDPIRMEFSIVQNVPKHSPKFPVVAVGTEGIPEMFILSDDSFHLLHFDIAKGNEPSINEWQLRGTIPLPRNCMFYTTLGAAEGFLFLHAIPSLKDPPDYCLLDTKTCELKKVCGNHQKRFNRVNAFFGFPRSLVK</sequence>
<accession>A0AAQ3T4P4</accession>
<dbReference type="EMBL" id="CP144747">
    <property type="protein sequence ID" value="WVZ66330.1"/>
    <property type="molecule type" value="Genomic_DNA"/>
</dbReference>
<gene>
    <name evidence="2" type="ORF">U9M48_015569</name>
</gene>
<dbReference type="AlphaFoldDB" id="A0AAQ3T4P4"/>
<feature type="domain" description="F-box" evidence="1">
    <location>
        <begin position="20"/>
        <end position="61"/>
    </location>
</feature>
<dbReference type="InterPro" id="IPR036047">
    <property type="entry name" value="F-box-like_dom_sf"/>
</dbReference>
<organism evidence="2 3">
    <name type="scientific">Paspalum notatum var. saurae</name>
    <dbReference type="NCBI Taxonomy" id="547442"/>
    <lineage>
        <taxon>Eukaryota</taxon>
        <taxon>Viridiplantae</taxon>
        <taxon>Streptophyta</taxon>
        <taxon>Embryophyta</taxon>
        <taxon>Tracheophyta</taxon>
        <taxon>Spermatophyta</taxon>
        <taxon>Magnoliopsida</taxon>
        <taxon>Liliopsida</taxon>
        <taxon>Poales</taxon>
        <taxon>Poaceae</taxon>
        <taxon>PACMAD clade</taxon>
        <taxon>Panicoideae</taxon>
        <taxon>Andropogonodae</taxon>
        <taxon>Paspaleae</taxon>
        <taxon>Paspalinae</taxon>
        <taxon>Paspalum</taxon>
    </lineage>
</organism>
<dbReference type="InterPro" id="IPR001810">
    <property type="entry name" value="F-box_dom"/>
</dbReference>
<dbReference type="Proteomes" id="UP001341281">
    <property type="component" value="Chromosome 03"/>
</dbReference>